<feature type="region of interest" description="Disordered" evidence="2">
    <location>
        <begin position="174"/>
        <end position="201"/>
    </location>
</feature>
<feature type="compositionally biased region" description="Low complexity" evidence="2">
    <location>
        <begin position="271"/>
        <end position="298"/>
    </location>
</feature>
<dbReference type="EMBL" id="LHPG02000003">
    <property type="protein sequence ID" value="PRW59673.1"/>
    <property type="molecule type" value="Genomic_DNA"/>
</dbReference>
<feature type="coiled-coil region" evidence="1">
    <location>
        <begin position="1182"/>
        <end position="1247"/>
    </location>
</feature>
<evidence type="ECO:0000256" key="2">
    <source>
        <dbReference type="SAM" id="MobiDB-lite"/>
    </source>
</evidence>
<organism evidence="3 4">
    <name type="scientific">Chlorella sorokiniana</name>
    <name type="common">Freshwater green alga</name>
    <dbReference type="NCBI Taxonomy" id="3076"/>
    <lineage>
        <taxon>Eukaryota</taxon>
        <taxon>Viridiplantae</taxon>
        <taxon>Chlorophyta</taxon>
        <taxon>core chlorophytes</taxon>
        <taxon>Trebouxiophyceae</taxon>
        <taxon>Chlorellales</taxon>
        <taxon>Chlorellaceae</taxon>
        <taxon>Chlorella clade</taxon>
        <taxon>Chlorella</taxon>
    </lineage>
</organism>
<feature type="coiled-coil region" evidence="1">
    <location>
        <begin position="1036"/>
        <end position="1070"/>
    </location>
</feature>
<dbReference type="PANTHER" id="PTHR19327">
    <property type="entry name" value="GOLGIN"/>
    <property type="match status" value="1"/>
</dbReference>
<comment type="caution">
    <text evidence="3">The sequence shown here is derived from an EMBL/GenBank/DDBJ whole genome shotgun (WGS) entry which is preliminary data.</text>
</comment>
<feature type="coiled-coil region" evidence="1">
    <location>
        <begin position="897"/>
        <end position="1011"/>
    </location>
</feature>
<keyword evidence="4" id="KW-1185">Reference proteome</keyword>
<feature type="region of interest" description="Disordered" evidence="2">
    <location>
        <begin position="1"/>
        <end position="34"/>
    </location>
</feature>
<feature type="region of interest" description="Disordered" evidence="2">
    <location>
        <begin position="366"/>
        <end position="389"/>
    </location>
</feature>
<feature type="region of interest" description="Disordered" evidence="2">
    <location>
        <begin position="269"/>
        <end position="309"/>
    </location>
</feature>
<proteinExistence type="predicted"/>
<protein>
    <submittedName>
        <fullName evidence="3">Early endosome antigen 1 isoform X2</fullName>
    </submittedName>
</protein>
<dbReference type="STRING" id="3076.A0A2P6U033"/>
<dbReference type="OrthoDB" id="512970at2759"/>
<evidence type="ECO:0000313" key="4">
    <source>
        <dbReference type="Proteomes" id="UP000239899"/>
    </source>
</evidence>
<feature type="compositionally biased region" description="Low complexity" evidence="2">
    <location>
        <begin position="182"/>
        <end position="194"/>
    </location>
</feature>
<feature type="compositionally biased region" description="Low complexity" evidence="2">
    <location>
        <begin position="730"/>
        <end position="749"/>
    </location>
</feature>
<feature type="region of interest" description="Disordered" evidence="2">
    <location>
        <begin position="724"/>
        <end position="749"/>
    </location>
</feature>
<feature type="compositionally biased region" description="Low complexity" evidence="2">
    <location>
        <begin position="55"/>
        <end position="80"/>
    </location>
</feature>
<evidence type="ECO:0000313" key="3">
    <source>
        <dbReference type="EMBL" id="PRW59673.1"/>
    </source>
</evidence>
<name>A0A2P6U033_CHLSO</name>
<evidence type="ECO:0000256" key="1">
    <source>
        <dbReference type="SAM" id="Coils"/>
    </source>
</evidence>
<reference evidence="3 4" key="1">
    <citation type="journal article" date="2018" name="Plant J.">
        <title>Genome sequences of Chlorella sorokiniana UTEX 1602 and Micractinium conductrix SAG 241.80: implications to maltose excretion by a green alga.</title>
        <authorList>
            <person name="Arriola M.B."/>
            <person name="Velmurugan N."/>
            <person name="Zhang Y."/>
            <person name="Plunkett M.H."/>
            <person name="Hondzo H."/>
            <person name="Barney B.M."/>
        </authorList>
    </citation>
    <scope>NUCLEOTIDE SEQUENCE [LARGE SCALE GENOMIC DNA]</scope>
    <source>
        <strain evidence="4">UTEX 1602</strain>
    </source>
</reference>
<feature type="region of interest" description="Disordered" evidence="2">
    <location>
        <begin position="47"/>
        <end position="80"/>
    </location>
</feature>
<feature type="region of interest" description="Disordered" evidence="2">
    <location>
        <begin position="1631"/>
        <end position="1652"/>
    </location>
</feature>
<feature type="region of interest" description="Disordered" evidence="2">
    <location>
        <begin position="232"/>
        <end position="256"/>
    </location>
</feature>
<dbReference type="PANTHER" id="PTHR19327:SF0">
    <property type="entry name" value="GOLGIN SUBFAMILY A MEMBER 4"/>
    <property type="match status" value="1"/>
</dbReference>
<keyword evidence="1" id="KW-0175">Coiled coil</keyword>
<sequence length="1686" mass="178213">MQQEGQRRGSLPPAPPPSAGGGGERRPSLGTAALANLKGLGARVVAGVMGGSGSSGRRPSRMSFAAPAGGSPQAGSASRRGSLAPAAVLAAAAEAAAEGQDSGGSATALHPGLDRIKSFNRKKSFFRAGGKAATGVDDLWAAMDALDQRIMTALAAAREANAAGLGRVRGLSQTKSMRLRPSAAPTAAASSQAEDAGEDEAYSPRALLGAEAAERPDTFLLRVKFIFKAQPGPPLHEGGCSTARGRLEGNGDDVPEAAGLIPAVRQCAPTAEAGSGEQQQQQPGGPQQPPAEAATPPEAQRPRGVRWGATEGGLDRLGWVRNLVQFSEFKQQQGLLALPAGVPQPGGPNTDQAPAGLTTIGWLESGAGLNGGGSSLGSSAAGQGRPAPPRTREEVALLQAWLQDMMGQVIAQACGQQAQRPGLADATADAAAAAVAAMDASPGPAQPGPQQGQQQSAADLADAALWVYGLAFEELQRQVGTECGERGTLLGGMWQHTFSLVELRCSLVYEGIIAAIRDELAAARQRASAAAASARASEERVKESMYYSRDKFAAMEAEVKHLAQLLAAAEEETARHAEEAALLHRAHEAQAAQAAAAEERAAEQLRQRLDLQHRVEELETAAAERAGVMAAQEAELAQLRGDLARAQTEGRALTEDKARLEVEAQRSLHDFRTAEVLGMSLREQLAAREAELRELDSRHSALQAEQAATSAALQEAQASLSALRQQHEGLQASSSQQAAQQDAALAAEQEALAEAQHHLAATEAERQALQKGLEEATAREVAVTAQLKQLAGAHEQQTGKLRQETDARRNADDELAAIRAGLQVTQQRLEGLGLVFASNAAHRTAAEAWRATGPISMARQVVAAVNQQLGGLATQRAELQHELGAAKERWQAEEAVRIRLQEQLLEVKAREAKLSKERESLEGAVARLEAQRAGLDAELAQMRRMLEDAEARCQASHKAAMEAANEAKRLAPLEPRAARLEEAVAATGQELERVQREVTSHQQTIRELLAEKSTALEQLAARSQALDAAQLQVRELTTASHDRLQLTQEKAQLEEELHSLRQRCSATERLQGESMHQLSVARRLLADAASAEEHSKLASALQELQSSKAAVAAQRRESLLLKDRLSATQDQLQFMERQLQVAVHAPLAAAVAAATGVQGGSGGGMGAAPGGGGSSGVVPAVVDQLRRLLDTKEERIKQLERLQGTVANSAAQMKQLTADLASRDSEVAALREEVESTRRRLHALQESQAKAATKDLVALAAADPGLPPDVAQALAVDYARSHLRSELAWTKAKLVVLAHMASGLRTKLAQAQAERAQAEMESVCVEAFYLEQALMDQRAFAAAFDATFAQVKRVVMAILQGLTEMRRQLLAPAATGLPRLAEQAGALSAALAGWVARFEGRTDQCCQADPLGEVEAWRSAILGSLPAVRPTSPPPLQHVSSLIVQVYVHRLRSLPLQGPEEPGLAENVFEAMARFFCERRGFSRDAVLFPTGPVAALLAGTRAHLQQPKQLLLGRLAGLAPSGGSGRSRSLQHPEAWHFFVRLLCCLRALQGAGWDALAKEWAESEEGVPLPLPCVMDVLANLFNTDAPALLDSMRRGLVPLVRQGRRGPALDLDAFLLVALEEYSDGNCPRLRSASPDGGSPAAGGGSRSAAVISGMRELAANPDLPLGLHSSLRASAPSGSPKK</sequence>
<dbReference type="Proteomes" id="UP000239899">
    <property type="component" value="Unassembled WGS sequence"/>
</dbReference>
<gene>
    <name evidence="3" type="ORF">C2E21_1580</name>
</gene>
<feature type="region of interest" description="Disordered" evidence="2">
    <location>
        <begin position="1667"/>
        <end position="1686"/>
    </location>
</feature>
<accession>A0A2P6U033</accession>